<dbReference type="InterPro" id="IPR051287">
    <property type="entry name" value="TCR_variable_region"/>
</dbReference>
<evidence type="ECO:0008006" key="10">
    <source>
        <dbReference type="Google" id="ProtNLM"/>
    </source>
</evidence>
<evidence type="ECO:0000256" key="3">
    <source>
        <dbReference type="ARBA" id="ARBA00023170"/>
    </source>
</evidence>
<evidence type="ECO:0000259" key="7">
    <source>
        <dbReference type="SMART" id="SM00409"/>
    </source>
</evidence>
<dbReference type="AlphaFoldDB" id="A0A3Q3EX63"/>
<proteinExistence type="predicted"/>
<dbReference type="STRING" id="56723.ENSLBEP00000011958"/>
<dbReference type="InterPro" id="IPR013106">
    <property type="entry name" value="Ig_V-set"/>
</dbReference>
<keyword evidence="9" id="KW-1185">Reference proteome</keyword>
<accession>A0A3Q3EX63</accession>
<dbReference type="Ensembl" id="ENSLBET00000012579.1">
    <property type="protein sequence ID" value="ENSLBEP00000011958.1"/>
    <property type="gene ID" value="ENSLBEG00000009212.1"/>
</dbReference>
<evidence type="ECO:0000313" key="9">
    <source>
        <dbReference type="Proteomes" id="UP000261660"/>
    </source>
</evidence>
<reference evidence="8" key="2">
    <citation type="submission" date="2025-09" db="UniProtKB">
        <authorList>
            <consortium name="Ensembl"/>
        </authorList>
    </citation>
    <scope>IDENTIFICATION</scope>
</reference>
<evidence type="ECO:0000259" key="6">
    <source>
        <dbReference type="SMART" id="SM00406"/>
    </source>
</evidence>
<organism evidence="8 9">
    <name type="scientific">Labrus bergylta</name>
    <name type="common">ballan wrasse</name>
    <dbReference type="NCBI Taxonomy" id="56723"/>
    <lineage>
        <taxon>Eukaryota</taxon>
        <taxon>Metazoa</taxon>
        <taxon>Chordata</taxon>
        <taxon>Craniata</taxon>
        <taxon>Vertebrata</taxon>
        <taxon>Euteleostomi</taxon>
        <taxon>Actinopterygii</taxon>
        <taxon>Neopterygii</taxon>
        <taxon>Teleostei</taxon>
        <taxon>Neoteleostei</taxon>
        <taxon>Acanthomorphata</taxon>
        <taxon>Eupercaria</taxon>
        <taxon>Labriformes</taxon>
        <taxon>Labridae</taxon>
        <taxon>Labrus</taxon>
    </lineage>
</organism>
<evidence type="ECO:0000256" key="4">
    <source>
        <dbReference type="ARBA" id="ARBA00023319"/>
    </source>
</evidence>
<dbReference type="PANTHER" id="PTHR19367">
    <property type="entry name" value="T-CELL RECEPTOR ALPHA CHAIN V REGION"/>
    <property type="match status" value="1"/>
</dbReference>
<dbReference type="InterPro" id="IPR003599">
    <property type="entry name" value="Ig_sub"/>
</dbReference>
<sequence>LAWTQFVTLFLLTLTGRSLRITELYSLKKMILNEKHFFVPTGNHIKTVSVIVPSGVICDDLTPVKNEVFGSEDSTITLSYRYSKTVSSGDNFFWYRQHPGKPPEFILYISGRNSSRPAESLKSDSEFSTKVSGKNHLDLQISSAALTDSAVYYCAVRGFSRKTVRFWISMP</sequence>
<keyword evidence="1 5" id="KW-0732">Signal</keyword>
<dbReference type="GO" id="GO:0002250">
    <property type="term" value="P:adaptive immune response"/>
    <property type="evidence" value="ECO:0007669"/>
    <property type="project" value="UniProtKB-KW"/>
</dbReference>
<dbReference type="Proteomes" id="UP000261660">
    <property type="component" value="Unplaced"/>
</dbReference>
<dbReference type="SMART" id="SM00406">
    <property type="entry name" value="IGv"/>
    <property type="match status" value="1"/>
</dbReference>
<dbReference type="GeneTree" id="ENSGT00940000177551"/>
<feature type="domain" description="Immunoglobulin V-set" evidence="6">
    <location>
        <begin position="75"/>
        <end position="156"/>
    </location>
</feature>
<name>A0A3Q3EX63_9LABR</name>
<reference evidence="8" key="1">
    <citation type="submission" date="2025-08" db="UniProtKB">
        <authorList>
            <consortium name="Ensembl"/>
        </authorList>
    </citation>
    <scope>IDENTIFICATION</scope>
</reference>
<protein>
    <recommendedName>
        <fullName evidence="10">Ig-like domain-containing protein</fullName>
    </recommendedName>
</protein>
<evidence type="ECO:0000256" key="1">
    <source>
        <dbReference type="ARBA" id="ARBA00022729"/>
    </source>
</evidence>
<keyword evidence="2" id="KW-1064">Adaptive immunity</keyword>
<dbReference type="SUPFAM" id="SSF48726">
    <property type="entry name" value="Immunoglobulin"/>
    <property type="match status" value="1"/>
</dbReference>
<feature type="chain" id="PRO_5018712121" description="Ig-like domain-containing protein" evidence="5">
    <location>
        <begin position="19"/>
        <end position="171"/>
    </location>
</feature>
<dbReference type="SMART" id="SM00409">
    <property type="entry name" value="IG"/>
    <property type="match status" value="1"/>
</dbReference>
<evidence type="ECO:0000256" key="5">
    <source>
        <dbReference type="SAM" id="SignalP"/>
    </source>
</evidence>
<evidence type="ECO:0000256" key="2">
    <source>
        <dbReference type="ARBA" id="ARBA00023130"/>
    </source>
</evidence>
<dbReference type="Gene3D" id="2.60.40.10">
    <property type="entry name" value="Immunoglobulins"/>
    <property type="match status" value="1"/>
</dbReference>
<dbReference type="InterPro" id="IPR036179">
    <property type="entry name" value="Ig-like_dom_sf"/>
</dbReference>
<dbReference type="Pfam" id="PF07686">
    <property type="entry name" value="V-set"/>
    <property type="match status" value="1"/>
</dbReference>
<dbReference type="PANTHER" id="PTHR19367:SF18">
    <property type="entry name" value="T CELL RECEPTOR ALPHA VARIABLE 16"/>
    <property type="match status" value="1"/>
</dbReference>
<dbReference type="InParanoid" id="A0A3Q3EX63"/>
<feature type="signal peptide" evidence="5">
    <location>
        <begin position="1"/>
        <end position="18"/>
    </location>
</feature>
<keyword evidence="4" id="KW-0393">Immunoglobulin domain</keyword>
<feature type="domain" description="Immunoglobulin" evidence="7">
    <location>
        <begin position="65"/>
        <end position="169"/>
    </location>
</feature>
<keyword evidence="2" id="KW-0391">Immunity</keyword>
<evidence type="ECO:0000313" key="8">
    <source>
        <dbReference type="Ensembl" id="ENSLBEP00000011958.1"/>
    </source>
</evidence>
<keyword evidence="3" id="KW-0675">Receptor</keyword>
<dbReference type="InterPro" id="IPR013783">
    <property type="entry name" value="Ig-like_fold"/>
</dbReference>